<keyword evidence="3" id="KW-0677">Repeat</keyword>
<dbReference type="GO" id="GO:0008270">
    <property type="term" value="F:zinc ion binding"/>
    <property type="evidence" value="ECO:0007669"/>
    <property type="project" value="UniProtKB-KW"/>
</dbReference>
<feature type="compositionally biased region" description="Basic and acidic residues" evidence="7">
    <location>
        <begin position="19"/>
        <end position="29"/>
    </location>
</feature>
<evidence type="ECO:0000256" key="7">
    <source>
        <dbReference type="SAM" id="MobiDB-lite"/>
    </source>
</evidence>
<feature type="non-terminal residue" evidence="9">
    <location>
        <position position="80"/>
    </location>
</feature>
<dbReference type="InterPro" id="IPR036236">
    <property type="entry name" value="Znf_C2H2_sf"/>
</dbReference>
<gene>
    <name evidence="9" type="primary">Zscan2_1</name>
    <name evidence="9" type="ORF">CORMON_R06844</name>
</gene>
<evidence type="ECO:0000313" key="10">
    <source>
        <dbReference type="Proteomes" id="UP000603793"/>
    </source>
</evidence>
<dbReference type="PANTHER" id="PTHR23226:SF377">
    <property type="entry name" value="ZINC FINGER AND SCAN DOMAIN-CONTAINING PROTEIN 20"/>
    <property type="match status" value="1"/>
</dbReference>
<evidence type="ECO:0000256" key="4">
    <source>
        <dbReference type="ARBA" id="ARBA00022771"/>
    </source>
</evidence>
<reference evidence="9" key="1">
    <citation type="submission" date="2019-09" db="EMBL/GenBank/DDBJ databases">
        <title>Bird 10,000 Genomes (B10K) Project - Family phase.</title>
        <authorList>
            <person name="Zhang G."/>
        </authorList>
    </citation>
    <scope>NUCLEOTIDE SEQUENCE</scope>
    <source>
        <strain evidence="9">OUT-0060</strain>
        <tissue evidence="9">Blood</tissue>
    </source>
</reference>
<evidence type="ECO:0000259" key="8">
    <source>
        <dbReference type="PROSITE" id="PS50157"/>
    </source>
</evidence>
<feature type="non-terminal residue" evidence="9">
    <location>
        <position position="1"/>
    </location>
</feature>
<dbReference type="SUPFAM" id="SSF57667">
    <property type="entry name" value="beta-beta-alpha zinc fingers"/>
    <property type="match status" value="1"/>
</dbReference>
<protein>
    <submittedName>
        <fullName evidence="9">ZSCA2 protein</fullName>
    </submittedName>
</protein>
<feature type="region of interest" description="Disordered" evidence="7">
    <location>
        <begin position="1"/>
        <end position="29"/>
    </location>
</feature>
<keyword evidence="4 6" id="KW-0863">Zinc-finger</keyword>
<evidence type="ECO:0000256" key="6">
    <source>
        <dbReference type="PROSITE-ProRule" id="PRU00042"/>
    </source>
</evidence>
<dbReference type="SMART" id="SM00355">
    <property type="entry name" value="ZnF_C2H2"/>
    <property type="match status" value="2"/>
</dbReference>
<feature type="domain" description="C2H2-type" evidence="8">
    <location>
        <begin position="58"/>
        <end position="80"/>
    </location>
</feature>
<evidence type="ECO:0000313" key="9">
    <source>
        <dbReference type="EMBL" id="NXD60646.1"/>
    </source>
</evidence>
<keyword evidence="2" id="KW-0479">Metal-binding</keyword>
<dbReference type="PROSITE" id="PS50157">
    <property type="entry name" value="ZINC_FINGER_C2H2_2"/>
    <property type="match status" value="2"/>
</dbReference>
<evidence type="ECO:0000256" key="2">
    <source>
        <dbReference type="ARBA" id="ARBA00022723"/>
    </source>
</evidence>
<dbReference type="AlphaFoldDB" id="A0A851X412"/>
<dbReference type="PROSITE" id="PS00028">
    <property type="entry name" value="ZINC_FINGER_C2H2_1"/>
    <property type="match status" value="2"/>
</dbReference>
<comment type="similarity">
    <text evidence="1">Belongs to the krueppel C2H2-type zinc-finger protein family.</text>
</comment>
<dbReference type="EMBL" id="WBNF01001006">
    <property type="protein sequence ID" value="NXD60646.1"/>
    <property type="molecule type" value="Genomic_DNA"/>
</dbReference>
<proteinExistence type="inferred from homology"/>
<evidence type="ECO:0000256" key="1">
    <source>
        <dbReference type="ARBA" id="ARBA00006991"/>
    </source>
</evidence>
<dbReference type="InterPro" id="IPR013087">
    <property type="entry name" value="Znf_C2H2_type"/>
</dbReference>
<dbReference type="FunFam" id="3.30.160.60:FF:000135">
    <property type="entry name" value="Zinc finger protein 358"/>
    <property type="match status" value="1"/>
</dbReference>
<comment type="caution">
    <text evidence="9">The sequence shown here is derived from an EMBL/GenBank/DDBJ whole genome shotgun (WGS) entry which is preliminary data.</text>
</comment>
<keyword evidence="5" id="KW-0862">Zinc</keyword>
<dbReference type="PANTHER" id="PTHR23226">
    <property type="entry name" value="ZINC FINGER AND SCAN DOMAIN-CONTAINING"/>
    <property type="match status" value="1"/>
</dbReference>
<dbReference type="FunFam" id="3.30.160.60:FF:000806">
    <property type="entry name" value="Zinc finger protein"/>
    <property type="match status" value="1"/>
</dbReference>
<evidence type="ECO:0000256" key="5">
    <source>
        <dbReference type="ARBA" id="ARBA00022833"/>
    </source>
</evidence>
<feature type="domain" description="C2H2-type" evidence="8">
    <location>
        <begin position="30"/>
        <end position="57"/>
    </location>
</feature>
<sequence length="80" mass="9465">ERASLIQEGRRRSRGSSELGEKPQGREKPHKCLECGKGFRWNCKLREHQRIHTGEKPYECPKCRKSFSHSSTLIRHQRIH</sequence>
<accession>A0A851X412</accession>
<dbReference type="GO" id="GO:0000981">
    <property type="term" value="F:DNA-binding transcription factor activity, RNA polymerase II-specific"/>
    <property type="evidence" value="ECO:0007669"/>
    <property type="project" value="TreeGrafter"/>
</dbReference>
<dbReference type="Proteomes" id="UP000603793">
    <property type="component" value="Unassembled WGS sequence"/>
</dbReference>
<name>A0A851X412_CORMO</name>
<evidence type="ECO:0000256" key="3">
    <source>
        <dbReference type="ARBA" id="ARBA00022737"/>
    </source>
</evidence>
<dbReference type="GO" id="GO:0000978">
    <property type="term" value="F:RNA polymerase II cis-regulatory region sequence-specific DNA binding"/>
    <property type="evidence" value="ECO:0007669"/>
    <property type="project" value="TreeGrafter"/>
</dbReference>
<organism evidence="9 10">
    <name type="scientific">Corvus moneduloides</name>
    <name type="common">New Caledonian crow</name>
    <dbReference type="NCBI Taxonomy" id="1196302"/>
    <lineage>
        <taxon>Eukaryota</taxon>
        <taxon>Metazoa</taxon>
        <taxon>Chordata</taxon>
        <taxon>Craniata</taxon>
        <taxon>Vertebrata</taxon>
        <taxon>Euteleostomi</taxon>
        <taxon>Archelosauria</taxon>
        <taxon>Archosauria</taxon>
        <taxon>Dinosauria</taxon>
        <taxon>Saurischia</taxon>
        <taxon>Theropoda</taxon>
        <taxon>Coelurosauria</taxon>
        <taxon>Aves</taxon>
        <taxon>Neognathae</taxon>
        <taxon>Neoaves</taxon>
        <taxon>Telluraves</taxon>
        <taxon>Australaves</taxon>
        <taxon>Passeriformes</taxon>
        <taxon>Corvoidea</taxon>
        <taxon>Corvidae</taxon>
        <taxon>Corvus</taxon>
    </lineage>
</organism>
<dbReference type="Gene3D" id="3.30.160.60">
    <property type="entry name" value="Classic Zinc Finger"/>
    <property type="match status" value="2"/>
</dbReference>
<dbReference type="Pfam" id="PF13465">
    <property type="entry name" value="zf-H2C2_2"/>
    <property type="match status" value="1"/>
</dbReference>